<evidence type="ECO:0008006" key="4">
    <source>
        <dbReference type="Google" id="ProtNLM"/>
    </source>
</evidence>
<evidence type="ECO:0000313" key="3">
    <source>
        <dbReference type="Proteomes" id="UP000007488"/>
    </source>
</evidence>
<dbReference type="eggNOG" id="ENOG50335JW">
    <property type="taxonomic scope" value="Bacteria"/>
</dbReference>
<feature type="transmembrane region" description="Helical" evidence="1">
    <location>
        <begin position="38"/>
        <end position="57"/>
    </location>
</feature>
<protein>
    <recommendedName>
        <fullName evidence="4">DUF2304 domain-containing protein</fullName>
    </recommendedName>
</protein>
<dbReference type="Proteomes" id="UP000007488">
    <property type="component" value="Chromosome"/>
</dbReference>
<proteinExistence type="predicted"/>
<accession>F0T089</accession>
<keyword evidence="1" id="KW-1133">Transmembrane helix</keyword>
<organism evidence="2 3">
    <name type="scientific">Syntrophobotulus glycolicus (strain DSM 8271 / FlGlyR)</name>
    <dbReference type="NCBI Taxonomy" id="645991"/>
    <lineage>
        <taxon>Bacteria</taxon>
        <taxon>Bacillati</taxon>
        <taxon>Bacillota</taxon>
        <taxon>Clostridia</taxon>
        <taxon>Eubacteriales</taxon>
        <taxon>Desulfitobacteriaceae</taxon>
        <taxon>Syntrophobotulus</taxon>
    </lineage>
</organism>
<dbReference type="InterPro" id="IPR019277">
    <property type="entry name" value="DUF2304"/>
</dbReference>
<dbReference type="OrthoDB" id="677868at2"/>
<reference evidence="3" key="2">
    <citation type="submission" date="2011-02" db="EMBL/GenBank/DDBJ databases">
        <title>The complete genome of Syntrophobotulus glycolicus DSM 8271.</title>
        <authorList>
            <person name="Lucas S."/>
            <person name="Copeland A."/>
            <person name="Lapidus A."/>
            <person name="Bruce D."/>
            <person name="Goodwin L."/>
            <person name="Pitluck S."/>
            <person name="Kyrpides N."/>
            <person name="Mavromatis K."/>
            <person name="Pagani I."/>
            <person name="Ivanova N."/>
            <person name="Mikhailova N."/>
            <person name="Chertkov O."/>
            <person name="Held B."/>
            <person name="Detter J.C."/>
            <person name="Tapia R."/>
            <person name="Han C."/>
            <person name="Land M."/>
            <person name="Hauser L."/>
            <person name="Markowitz V."/>
            <person name="Cheng J.-F."/>
            <person name="Hugenholtz P."/>
            <person name="Woyke T."/>
            <person name="Wu D."/>
            <person name="Spring S."/>
            <person name="Schroeder M."/>
            <person name="Brambilla E."/>
            <person name="Klenk H.-P."/>
            <person name="Eisen J.A."/>
        </authorList>
    </citation>
    <scope>NUCLEOTIDE SEQUENCE [LARGE SCALE GENOMIC DNA]</scope>
    <source>
        <strain evidence="3">DSM 8271 / FlGlyR</strain>
    </source>
</reference>
<gene>
    <name evidence="2" type="ordered locus">Sgly_1879</name>
</gene>
<reference evidence="2 3" key="1">
    <citation type="journal article" date="2011" name="Stand. Genomic Sci.">
        <title>Complete genome sequence of Syntrophobotulus glycolicus type strain (FlGlyR).</title>
        <authorList>
            <person name="Han C."/>
            <person name="Mwirichia R."/>
            <person name="Chertkov O."/>
            <person name="Held B."/>
            <person name="Lapidus A."/>
            <person name="Nolan M."/>
            <person name="Lucas S."/>
            <person name="Hammon N."/>
            <person name="Deshpande S."/>
            <person name="Cheng J.F."/>
            <person name="Tapia R."/>
            <person name="Goodwin L."/>
            <person name="Pitluck S."/>
            <person name="Huntemann M."/>
            <person name="Liolios K."/>
            <person name="Ivanova N."/>
            <person name="Pagani I."/>
            <person name="Mavromatis K."/>
            <person name="Ovchinikova G."/>
            <person name="Pati A."/>
            <person name="Chen A."/>
            <person name="Palaniappan K."/>
            <person name="Land M."/>
            <person name="Hauser L."/>
            <person name="Brambilla E.M."/>
            <person name="Rohde M."/>
            <person name="Spring S."/>
            <person name="Sikorski J."/>
            <person name="Goker M."/>
            <person name="Woyke T."/>
            <person name="Bristow J."/>
            <person name="Eisen J.A."/>
            <person name="Markowitz V."/>
            <person name="Hugenholtz P."/>
            <person name="Kyrpides N.C."/>
            <person name="Klenk H.P."/>
            <person name="Detter J.C."/>
        </authorList>
    </citation>
    <scope>NUCLEOTIDE SEQUENCE [LARGE SCALE GENOMIC DNA]</scope>
    <source>
        <strain evidence="3">DSM 8271 / FlGlyR</strain>
    </source>
</reference>
<dbReference type="HOGENOM" id="CLU_134280_1_0_9"/>
<dbReference type="STRING" id="645991.Sgly_1879"/>
<dbReference type="EMBL" id="CP002547">
    <property type="protein sequence ID" value="ADY56176.1"/>
    <property type="molecule type" value="Genomic_DNA"/>
</dbReference>
<dbReference type="AlphaFoldDB" id="F0T089"/>
<dbReference type="Pfam" id="PF10066">
    <property type="entry name" value="DUF2304"/>
    <property type="match status" value="1"/>
</dbReference>
<sequence>MFLENINVYTISIIFSIIFLVLVVRLVNKKKLQEKYSLIWIITSTTILILSSTPNIINKISLWLGIKNPPSFLFLFGLISVIVYNLYLTVLISKQAEKITRLSQEIALIKQEIGQSRLFSKR</sequence>
<evidence type="ECO:0000256" key="1">
    <source>
        <dbReference type="SAM" id="Phobius"/>
    </source>
</evidence>
<feature type="transmembrane region" description="Helical" evidence="1">
    <location>
        <begin position="72"/>
        <end position="92"/>
    </location>
</feature>
<dbReference type="KEGG" id="sgy:Sgly_1879"/>
<dbReference type="RefSeq" id="WP_013625044.1">
    <property type="nucleotide sequence ID" value="NC_015172.1"/>
</dbReference>
<keyword evidence="1" id="KW-0472">Membrane</keyword>
<evidence type="ECO:0000313" key="2">
    <source>
        <dbReference type="EMBL" id="ADY56176.1"/>
    </source>
</evidence>
<name>F0T089_SYNGF</name>
<feature type="transmembrane region" description="Helical" evidence="1">
    <location>
        <begin position="6"/>
        <end position="26"/>
    </location>
</feature>
<keyword evidence="3" id="KW-1185">Reference proteome</keyword>
<keyword evidence="1" id="KW-0812">Transmembrane</keyword>